<dbReference type="AlphaFoldDB" id="A0A6G0TIQ3"/>
<sequence>MMGDFRWKSEYPWCIMEVKNIFQHFSKKSRKTKKKMTETREFLRKTSFRLNRIFYMVRLQFKFLRNLSKSRKFAMIHTTPNESKFDVYNENLLKEAKNKVKKIPFICASSANKSHNMGINIQTTMSMIKQFPGQSYDDLDSMNGSNNFLIETKLNKNSRTSLISQQSSDGQICPVISEEKFIIQEDNFNNGLNLNPWAVKQTDSITNNCEGGQQKSSCSCPNRSMDSYHKVMAPFMMHLKRKHKSIEAPQNPFTKAKVVQYYELLSKHTQELKLTISAMDNELRLLTEKYNKLYDQHIRNQNKNLIPILLDTEDQINALQSKVGDAIDVYKEAAFVNTDEVSNSSSNLLADIKANEDPRPKETTTIQLSKVLRRVQSLQEKLKTGHFLHGCGDQA</sequence>
<comment type="caution">
    <text evidence="1">The sequence shown here is derived from an EMBL/GenBank/DDBJ whole genome shotgun (WGS) entry which is preliminary data.</text>
</comment>
<organism evidence="1 2">
    <name type="scientific">Aphis glycines</name>
    <name type="common">Soybean aphid</name>
    <dbReference type="NCBI Taxonomy" id="307491"/>
    <lineage>
        <taxon>Eukaryota</taxon>
        <taxon>Metazoa</taxon>
        <taxon>Ecdysozoa</taxon>
        <taxon>Arthropoda</taxon>
        <taxon>Hexapoda</taxon>
        <taxon>Insecta</taxon>
        <taxon>Pterygota</taxon>
        <taxon>Neoptera</taxon>
        <taxon>Paraneoptera</taxon>
        <taxon>Hemiptera</taxon>
        <taxon>Sternorrhyncha</taxon>
        <taxon>Aphidomorpha</taxon>
        <taxon>Aphidoidea</taxon>
        <taxon>Aphididae</taxon>
        <taxon>Aphidini</taxon>
        <taxon>Aphis</taxon>
        <taxon>Aphis</taxon>
    </lineage>
</organism>
<accession>A0A6G0TIQ3</accession>
<reference evidence="1 2" key="1">
    <citation type="submission" date="2019-08" db="EMBL/GenBank/DDBJ databases">
        <title>The genome of the soybean aphid Biotype 1, its phylome, world population structure and adaptation to the North American continent.</title>
        <authorList>
            <person name="Giordano R."/>
            <person name="Donthu R.K."/>
            <person name="Hernandez A.G."/>
            <person name="Wright C.L."/>
            <person name="Zimin A.V."/>
        </authorList>
    </citation>
    <scope>NUCLEOTIDE SEQUENCE [LARGE SCALE GENOMIC DNA]</scope>
    <source>
        <tissue evidence="1">Whole aphids</tissue>
    </source>
</reference>
<dbReference type="Proteomes" id="UP000475862">
    <property type="component" value="Unassembled WGS sequence"/>
</dbReference>
<dbReference type="EMBL" id="VYZN01000034">
    <property type="protein sequence ID" value="KAE9533563.1"/>
    <property type="molecule type" value="Genomic_DNA"/>
</dbReference>
<keyword evidence="2" id="KW-1185">Reference proteome</keyword>
<evidence type="ECO:0000313" key="1">
    <source>
        <dbReference type="EMBL" id="KAE9533563.1"/>
    </source>
</evidence>
<gene>
    <name evidence="1" type="ORF">AGLY_009201</name>
</gene>
<name>A0A6G0TIQ3_APHGL</name>
<dbReference type="OrthoDB" id="76453at2759"/>
<evidence type="ECO:0000313" key="2">
    <source>
        <dbReference type="Proteomes" id="UP000475862"/>
    </source>
</evidence>
<protein>
    <submittedName>
        <fullName evidence="1">Uncharacterized protein</fullName>
    </submittedName>
</protein>
<proteinExistence type="predicted"/>